<evidence type="ECO:0000313" key="3">
    <source>
        <dbReference type="Proteomes" id="UP000757461"/>
    </source>
</evidence>
<gene>
    <name evidence="2" type="ORF">HXN33_04980</name>
</gene>
<organism evidence="2 3">
    <name type="scientific">Prevotella histicola</name>
    <dbReference type="NCBI Taxonomy" id="470565"/>
    <lineage>
        <taxon>Bacteria</taxon>
        <taxon>Pseudomonadati</taxon>
        <taxon>Bacteroidota</taxon>
        <taxon>Bacteroidia</taxon>
        <taxon>Bacteroidales</taxon>
        <taxon>Prevotellaceae</taxon>
        <taxon>Prevotella</taxon>
    </lineage>
</organism>
<comment type="caution">
    <text evidence="2">The sequence shown here is derived from an EMBL/GenBank/DDBJ whole genome shotgun (WGS) entry which is preliminary data.</text>
</comment>
<name>A0A930HYS5_9BACT</name>
<dbReference type="AlphaFoldDB" id="A0A930HYS5"/>
<reference evidence="2" key="1">
    <citation type="submission" date="2020-04" db="EMBL/GenBank/DDBJ databases">
        <title>Deep metagenomics examines the oral microbiome during advanced dental caries in children, revealing novel taxa and co-occurrences with host molecules.</title>
        <authorList>
            <person name="Baker J.L."/>
            <person name="Morton J.T."/>
            <person name="Dinis M."/>
            <person name="Alvarez R."/>
            <person name="Tran N.C."/>
            <person name="Knight R."/>
            <person name="Edlund A."/>
        </authorList>
    </citation>
    <scope>NUCLEOTIDE SEQUENCE</scope>
    <source>
        <strain evidence="2">JCVI_25_bin.9</strain>
    </source>
</reference>
<keyword evidence="1" id="KW-0732">Signal</keyword>
<dbReference type="SUPFAM" id="SSF56935">
    <property type="entry name" value="Porins"/>
    <property type="match status" value="1"/>
</dbReference>
<protein>
    <recommendedName>
        <fullName evidence="4">Outer membrane protein beta-barrel domain-containing protein</fullName>
    </recommendedName>
</protein>
<proteinExistence type="predicted"/>
<dbReference type="EMBL" id="JABZSQ010000072">
    <property type="protein sequence ID" value="MBF1414920.1"/>
    <property type="molecule type" value="Genomic_DNA"/>
</dbReference>
<feature type="chain" id="PRO_5038080073" description="Outer membrane protein beta-barrel domain-containing protein" evidence="1">
    <location>
        <begin position="25"/>
        <end position="289"/>
    </location>
</feature>
<evidence type="ECO:0008006" key="4">
    <source>
        <dbReference type="Google" id="ProtNLM"/>
    </source>
</evidence>
<accession>A0A930HYS5</accession>
<feature type="non-terminal residue" evidence="2">
    <location>
        <position position="289"/>
    </location>
</feature>
<feature type="signal peptide" evidence="1">
    <location>
        <begin position="1"/>
        <end position="24"/>
    </location>
</feature>
<evidence type="ECO:0000256" key="1">
    <source>
        <dbReference type="SAM" id="SignalP"/>
    </source>
</evidence>
<dbReference type="Gene3D" id="2.40.160.10">
    <property type="entry name" value="Porin"/>
    <property type="match status" value="1"/>
</dbReference>
<dbReference type="InterPro" id="IPR023614">
    <property type="entry name" value="Porin_dom_sf"/>
</dbReference>
<sequence>MNNFTLGIIFATASLSVNTTTAMAQVSAADSVMNHAKGNKLSVGGYGEAAYSRNFYSDNGNRYTTPSLYKKDPSHGRFDIPHAVIYLGYDFGKGWTMGTEIEFEHGGSGSAIEYEADEAIEFEHETEKGGEVELEQFWLQKSFSKAFNIKAGHIVVPFGLTNAHHEPLNFFTVYRPEGENTILPCTWHQTGISFWGRTGDFRYEAQMIAGLDAYHFSRANWIQGGTSSPFEFEVANKYGFLARVDNYTIPGLRIGVSTYAGQAMHNNVPHDSEKGEKKKIKGNVYLGSL</sequence>
<dbReference type="Proteomes" id="UP000757461">
    <property type="component" value="Unassembled WGS sequence"/>
</dbReference>
<evidence type="ECO:0000313" key="2">
    <source>
        <dbReference type="EMBL" id="MBF1414920.1"/>
    </source>
</evidence>